<dbReference type="InterPro" id="IPR023631">
    <property type="entry name" value="Amidase_dom"/>
</dbReference>
<evidence type="ECO:0000313" key="6">
    <source>
        <dbReference type="EMBL" id="OGF38247.1"/>
    </source>
</evidence>
<proteinExistence type="inferred from homology"/>
<reference evidence="6 7" key="1">
    <citation type="journal article" date="2016" name="Nat. Commun.">
        <title>Thousands of microbial genomes shed light on interconnected biogeochemical processes in an aquifer system.</title>
        <authorList>
            <person name="Anantharaman K."/>
            <person name="Brown C.T."/>
            <person name="Hug L.A."/>
            <person name="Sharon I."/>
            <person name="Castelle C.J."/>
            <person name="Probst A.J."/>
            <person name="Thomas B.C."/>
            <person name="Singh A."/>
            <person name="Wilkins M.J."/>
            <person name="Karaoz U."/>
            <person name="Brodie E.L."/>
            <person name="Williams K.H."/>
            <person name="Hubbard S.S."/>
            <person name="Banfield J.F."/>
        </authorList>
    </citation>
    <scope>NUCLEOTIDE SEQUENCE [LARGE SCALE GENOMIC DNA]</scope>
</reference>
<dbReference type="PANTHER" id="PTHR11895">
    <property type="entry name" value="TRANSAMIDASE"/>
    <property type="match status" value="1"/>
</dbReference>
<name>A0A1F5TH44_9BACT</name>
<comment type="caution">
    <text evidence="6">The sequence shown here is derived from an EMBL/GenBank/DDBJ whole genome shotgun (WGS) entry which is preliminary data.</text>
</comment>
<dbReference type="InterPro" id="IPR036928">
    <property type="entry name" value="AS_sf"/>
</dbReference>
<evidence type="ECO:0000256" key="1">
    <source>
        <dbReference type="ARBA" id="ARBA00022598"/>
    </source>
</evidence>
<keyword evidence="4" id="KW-0648">Protein biosynthesis</keyword>
<organism evidence="6 7">
    <name type="scientific">Candidatus Falkowbacteria bacterium RIFOXYC2_FULL_48_21</name>
    <dbReference type="NCBI Taxonomy" id="1798005"/>
    <lineage>
        <taxon>Bacteria</taxon>
        <taxon>Candidatus Falkowiibacteriota</taxon>
    </lineage>
</organism>
<feature type="non-terminal residue" evidence="6">
    <location>
        <position position="1"/>
    </location>
</feature>
<keyword evidence="2" id="KW-0547">Nucleotide-binding</keyword>
<dbReference type="GO" id="GO:0050567">
    <property type="term" value="F:glutaminyl-tRNA synthase (glutamine-hydrolyzing) activity"/>
    <property type="evidence" value="ECO:0007669"/>
    <property type="project" value="InterPro"/>
</dbReference>
<protein>
    <submittedName>
        <fullName evidence="6">Glutaminyl-tRNA synthase (Glutamine-hydrolyzing) subunit A</fullName>
    </submittedName>
</protein>
<dbReference type="GO" id="GO:0006412">
    <property type="term" value="P:translation"/>
    <property type="evidence" value="ECO:0007669"/>
    <property type="project" value="UniProtKB-KW"/>
</dbReference>
<dbReference type="InterPro" id="IPR004412">
    <property type="entry name" value="GatA"/>
</dbReference>
<dbReference type="AlphaFoldDB" id="A0A1F5TH44"/>
<dbReference type="Proteomes" id="UP000178656">
    <property type="component" value="Unassembled WGS sequence"/>
</dbReference>
<evidence type="ECO:0000256" key="2">
    <source>
        <dbReference type="ARBA" id="ARBA00022741"/>
    </source>
</evidence>
<keyword evidence="1" id="KW-0436">Ligase</keyword>
<evidence type="ECO:0000256" key="4">
    <source>
        <dbReference type="ARBA" id="ARBA00022917"/>
    </source>
</evidence>
<dbReference type="Pfam" id="PF01425">
    <property type="entry name" value="Amidase"/>
    <property type="match status" value="1"/>
</dbReference>
<dbReference type="GO" id="GO:0005524">
    <property type="term" value="F:ATP binding"/>
    <property type="evidence" value="ECO:0007669"/>
    <property type="project" value="UniProtKB-KW"/>
</dbReference>
<dbReference type="EMBL" id="MFGM01000002">
    <property type="protein sequence ID" value="OGF38247.1"/>
    <property type="molecule type" value="Genomic_DNA"/>
</dbReference>
<dbReference type="Gene3D" id="3.90.1300.10">
    <property type="entry name" value="Amidase signature (AS) domain"/>
    <property type="match status" value="1"/>
</dbReference>
<dbReference type="NCBIfam" id="TIGR00132">
    <property type="entry name" value="gatA"/>
    <property type="match status" value="1"/>
</dbReference>
<accession>A0A1F5TH44</accession>
<dbReference type="GO" id="GO:0030956">
    <property type="term" value="C:glutamyl-tRNA(Gln) amidotransferase complex"/>
    <property type="evidence" value="ECO:0007669"/>
    <property type="project" value="InterPro"/>
</dbReference>
<evidence type="ECO:0000313" key="7">
    <source>
        <dbReference type="Proteomes" id="UP000178656"/>
    </source>
</evidence>
<evidence type="ECO:0000256" key="3">
    <source>
        <dbReference type="ARBA" id="ARBA00022840"/>
    </source>
</evidence>
<dbReference type="HAMAP" id="MF_00120">
    <property type="entry name" value="GatA"/>
    <property type="match status" value="1"/>
</dbReference>
<dbReference type="PANTHER" id="PTHR11895:SF151">
    <property type="entry name" value="GLUTAMYL-TRNA(GLN) AMIDOTRANSFERASE SUBUNIT A"/>
    <property type="match status" value="1"/>
</dbReference>
<dbReference type="InterPro" id="IPR000120">
    <property type="entry name" value="Amidase"/>
</dbReference>
<feature type="domain" description="Amidase" evidence="5">
    <location>
        <begin position="2"/>
        <end position="368"/>
    </location>
</feature>
<gene>
    <name evidence="6" type="ORF">A2482_05420</name>
</gene>
<keyword evidence="3" id="KW-0067">ATP-binding</keyword>
<sequence length="380" mass="41091">LSTYVATYNATVVDKLKKQGAIILGKTNMDEFAMGSSGETSFYGPTKNPVDIDRVPGGSSSGSTVAVAANETIFAIGSDTGGSVRQPASFCGVVGFKPTYGRVSRHGLMAMASSFDQVGMLTKDVLDAAHVFEAIAGQDKMDSTTVKKKTAIVKNIKSDLRGLRVGVPKEYFIKGMDEDVEKLVRQTIEKIKSAGATIVDISLPRAKYALAIYYILMPAEVSANLARFDGVRYGHRAEAGNLLEMYMKTRREGFGDEVRRRIMLGTYVLSSGYCDAYYKKGQQVRRLIKEDFDRAFEKVDCVISPTAPTTAFRLGEKFGDPLTMYLADVFTISANVAGLPAISIPAGTVNGLPVGVQFMARHFDEQTLFNAAAGAEALLQ</sequence>
<dbReference type="SUPFAM" id="SSF75304">
    <property type="entry name" value="Amidase signature (AS) enzymes"/>
    <property type="match status" value="1"/>
</dbReference>
<evidence type="ECO:0000259" key="5">
    <source>
        <dbReference type="Pfam" id="PF01425"/>
    </source>
</evidence>